<keyword evidence="1" id="KW-0472">Membrane</keyword>
<dbReference type="AlphaFoldDB" id="A0A1I2UW92"/>
<accession>A0A1I2UW92</accession>
<keyword evidence="1" id="KW-1133">Transmembrane helix</keyword>
<dbReference type="STRING" id="553467.SAMN04488063_2990"/>
<keyword evidence="1" id="KW-0812">Transmembrane</keyword>
<evidence type="ECO:0000256" key="1">
    <source>
        <dbReference type="SAM" id="Phobius"/>
    </source>
</evidence>
<evidence type="ECO:0000313" key="2">
    <source>
        <dbReference type="EMBL" id="SFG80097.1"/>
    </source>
</evidence>
<dbReference type="EMBL" id="FOOQ01000004">
    <property type="protein sequence ID" value="SFG80097.1"/>
    <property type="molecule type" value="Genomic_DNA"/>
</dbReference>
<feature type="transmembrane region" description="Helical" evidence="1">
    <location>
        <begin position="90"/>
        <end position="108"/>
    </location>
</feature>
<feature type="transmembrane region" description="Helical" evidence="1">
    <location>
        <begin position="32"/>
        <end position="50"/>
    </location>
</feature>
<proteinExistence type="predicted"/>
<dbReference type="RefSeq" id="WP_092893418.1">
    <property type="nucleotide sequence ID" value="NZ_FOOQ01000004.1"/>
</dbReference>
<dbReference type="OrthoDB" id="286051at2157"/>
<organism evidence="2 3">
    <name type="scientific">Halopelagius inordinatus</name>
    <dbReference type="NCBI Taxonomy" id="553467"/>
    <lineage>
        <taxon>Archaea</taxon>
        <taxon>Methanobacteriati</taxon>
        <taxon>Methanobacteriota</taxon>
        <taxon>Stenosarchaea group</taxon>
        <taxon>Halobacteria</taxon>
        <taxon>Halobacteriales</taxon>
        <taxon>Haloferacaceae</taxon>
    </lineage>
</organism>
<gene>
    <name evidence="2" type="ORF">SAMN04488063_2990</name>
</gene>
<keyword evidence="3" id="KW-1185">Reference proteome</keyword>
<dbReference type="Proteomes" id="UP000198876">
    <property type="component" value="Unassembled WGS sequence"/>
</dbReference>
<protein>
    <submittedName>
        <fullName evidence="2">Uncharacterized protein</fullName>
    </submittedName>
</protein>
<evidence type="ECO:0000313" key="3">
    <source>
        <dbReference type="Proteomes" id="UP000198876"/>
    </source>
</evidence>
<sequence>MSRGPTGDEYRRGRDVERERDDWAVSGRYRPILPVIWGIGAVLFLVVGWFDVRAALAVVLVTHLFFAGLIRADIKSLRRQGVDWGHSRHLWFGAAFTLPFVALAYYWYSGRVVRRENDARGVRDGGDTAESVRT</sequence>
<name>A0A1I2UW92_9EURY</name>
<reference evidence="3" key="1">
    <citation type="submission" date="2016-10" db="EMBL/GenBank/DDBJ databases">
        <authorList>
            <person name="Varghese N."/>
            <person name="Submissions S."/>
        </authorList>
    </citation>
    <scope>NUCLEOTIDE SEQUENCE [LARGE SCALE GENOMIC DNA]</scope>
    <source>
        <strain evidence="3">CGMCC 1.7739</strain>
    </source>
</reference>
<feature type="transmembrane region" description="Helical" evidence="1">
    <location>
        <begin position="56"/>
        <end position="74"/>
    </location>
</feature>